<accession>A0A812WA17</accession>
<dbReference type="OrthoDB" id="10428714at2759"/>
<dbReference type="InterPro" id="IPR029063">
    <property type="entry name" value="SAM-dependent_MTases_sf"/>
</dbReference>
<reference evidence="1" key="1">
    <citation type="submission" date="2021-02" db="EMBL/GenBank/DDBJ databases">
        <authorList>
            <person name="Dougan E. K."/>
            <person name="Rhodes N."/>
            <person name="Thang M."/>
            <person name="Chan C."/>
        </authorList>
    </citation>
    <scope>NUCLEOTIDE SEQUENCE</scope>
</reference>
<keyword evidence="2" id="KW-1185">Reference proteome</keyword>
<feature type="non-terminal residue" evidence="1">
    <location>
        <position position="1"/>
    </location>
</feature>
<dbReference type="Gene3D" id="3.40.50.150">
    <property type="entry name" value="Vaccinia Virus protein VP39"/>
    <property type="match status" value="1"/>
</dbReference>
<organism evidence="1 2">
    <name type="scientific">Symbiodinium necroappetens</name>
    <dbReference type="NCBI Taxonomy" id="1628268"/>
    <lineage>
        <taxon>Eukaryota</taxon>
        <taxon>Sar</taxon>
        <taxon>Alveolata</taxon>
        <taxon>Dinophyceae</taxon>
        <taxon>Suessiales</taxon>
        <taxon>Symbiodiniaceae</taxon>
        <taxon>Symbiodinium</taxon>
    </lineage>
</organism>
<proteinExistence type="predicted"/>
<dbReference type="AlphaFoldDB" id="A0A812WA17"/>
<dbReference type="EMBL" id="CAJNJA010032607">
    <property type="protein sequence ID" value="CAE7668862.1"/>
    <property type="molecule type" value="Genomic_DNA"/>
</dbReference>
<dbReference type="Proteomes" id="UP000601435">
    <property type="component" value="Unassembled WGS sequence"/>
</dbReference>
<sequence>MKRRLDSEGHDAVRDGPQSVYEMLTWPTQVCMDATRDVEAKARLAQNMSSGLLLGSDYAGARMADDALHRVSAEVASILKLSQSQGQCVVKTAYTCDCEAGPMMVCLDGNHPAGHHFQFLEDRLSEPLLQEVDDLLAQAQSSSGTDMAAAYQSVARLLMRREVCAFGTLRSKCIRHFGSVCNATLMPENYEMSSEALSINIAGVTCVGFSQFGGRARLAHGSMKSFHIWAASVRNMQPDLIVAESAPLFDKTLFTWWFEDLYRAVFFDHPGPSLLGFPMNRPRMYVILARRDKYVTTATFEGYKQMFSRKVLLSGDAYFNAKPEDVLKEARHLAGVRKVQKPTLQDLENLDWLRLYPV</sequence>
<evidence type="ECO:0000313" key="2">
    <source>
        <dbReference type="Proteomes" id="UP000601435"/>
    </source>
</evidence>
<dbReference type="SUPFAM" id="SSF53335">
    <property type="entry name" value="S-adenosyl-L-methionine-dependent methyltransferases"/>
    <property type="match status" value="1"/>
</dbReference>
<evidence type="ECO:0000313" key="1">
    <source>
        <dbReference type="EMBL" id="CAE7668862.1"/>
    </source>
</evidence>
<comment type="caution">
    <text evidence="1">The sequence shown here is derived from an EMBL/GenBank/DDBJ whole genome shotgun (WGS) entry which is preliminary data.</text>
</comment>
<protein>
    <submittedName>
        <fullName evidence="1">Uncharacterized protein</fullName>
    </submittedName>
</protein>
<name>A0A812WA17_9DINO</name>
<gene>
    <name evidence="1" type="ORF">SNEC2469_LOCUS19132</name>
</gene>